<proteinExistence type="predicted"/>
<dbReference type="Pfam" id="PF05309">
    <property type="entry name" value="TraE"/>
    <property type="match status" value="1"/>
</dbReference>
<reference evidence="1 2" key="1">
    <citation type="submission" date="2020-01" db="EMBL/GenBank/DDBJ databases">
        <title>Draft genome sequence of Cand. Neptunochlamydia vexilliferae K9.</title>
        <authorList>
            <person name="Schulz F."/>
            <person name="Koestlbacher S."/>
            <person name="Wascher F."/>
            <person name="Pizzetti I."/>
            <person name="Horn M."/>
        </authorList>
    </citation>
    <scope>NUCLEOTIDE SEQUENCE [LARGE SCALE GENOMIC DNA]</scope>
    <source>
        <strain evidence="1 2">K9</strain>
    </source>
</reference>
<dbReference type="InterPro" id="IPR007973">
    <property type="entry name" value="Pilus_assembly_TraE"/>
</dbReference>
<protein>
    <recommendedName>
        <fullName evidence="3">Type IV conjugative transfer system protein TraE</fullName>
    </recommendedName>
</protein>
<comment type="caution">
    <text evidence="1">The sequence shown here is derived from an EMBL/GenBank/DDBJ whole genome shotgun (WGS) entry which is preliminary data.</text>
</comment>
<evidence type="ECO:0000313" key="1">
    <source>
        <dbReference type="EMBL" id="MBF5060078.1"/>
    </source>
</evidence>
<name>A0ABS0B102_9BACT</name>
<keyword evidence="2" id="KW-1185">Reference proteome</keyword>
<evidence type="ECO:0008006" key="3">
    <source>
        <dbReference type="Google" id="ProtNLM"/>
    </source>
</evidence>
<sequence length="187" mass="21489">METKTFQKKLKTLASQRNVLALCIIALSLAVIKLSFAIQNKEERVVIIPTTGPSFWVEKSRTSKEYLNVIGTYLSDLLLTRTPSDISWKNQQILCHAHPSAYVTLKKALLKEKETLTQDQATFVFKPIRSYASDRNLTFVIEGIQKTYIEKPESKETLLHSQKLKYTLSFRCEEGRLYLTTVTQEKL</sequence>
<dbReference type="EMBL" id="JAAEJV010000071">
    <property type="protein sequence ID" value="MBF5060078.1"/>
    <property type="molecule type" value="Genomic_DNA"/>
</dbReference>
<organism evidence="1 2">
    <name type="scientific">Candidatus Neptunichlamydia vexilliferae</name>
    <dbReference type="NCBI Taxonomy" id="1651774"/>
    <lineage>
        <taxon>Bacteria</taxon>
        <taxon>Pseudomonadati</taxon>
        <taxon>Chlamydiota</taxon>
        <taxon>Chlamydiia</taxon>
        <taxon>Parachlamydiales</taxon>
        <taxon>Simkaniaceae</taxon>
        <taxon>Candidatus Neptunichlamydia</taxon>
    </lineage>
</organism>
<dbReference type="RefSeq" id="WP_194848407.1">
    <property type="nucleotide sequence ID" value="NZ_JAAEJV010000071.1"/>
</dbReference>
<evidence type="ECO:0000313" key="2">
    <source>
        <dbReference type="Proteomes" id="UP001194714"/>
    </source>
</evidence>
<dbReference type="Proteomes" id="UP001194714">
    <property type="component" value="Unassembled WGS sequence"/>
</dbReference>
<gene>
    <name evidence="1" type="ORF">NEPTK9_001604</name>
</gene>
<accession>A0ABS0B102</accession>